<gene>
    <name evidence="2" type="ORF">KSP40_PGU006619</name>
</gene>
<evidence type="ECO:0000256" key="1">
    <source>
        <dbReference type="SAM" id="MobiDB-lite"/>
    </source>
</evidence>
<feature type="compositionally biased region" description="Basic and acidic residues" evidence="1">
    <location>
        <begin position="119"/>
        <end position="137"/>
    </location>
</feature>
<protein>
    <submittedName>
        <fullName evidence="2">Uncharacterized protein</fullName>
    </submittedName>
</protein>
<name>A0ABR2MAB9_9ASPA</name>
<sequence length="195" mass="21558">MEFTSCGGENENEIRQMVRSGGVFLPMEMEQERPNKKIQNFQAVTRSRRDGGTESRHLIGIGDYIQYPTKIMIDLQNLDRRIVRSYDLNRAPGSDVASEKASAQGLAKSMQDADAAVEGDARRISERAKGAEQETQRKRPPGSDVASEKASAQGLAKSMQDADAAVEGDARRISERAKGAEQETQRKRREEEASA</sequence>
<evidence type="ECO:0000313" key="3">
    <source>
        <dbReference type="Proteomes" id="UP001412067"/>
    </source>
</evidence>
<evidence type="ECO:0000313" key="2">
    <source>
        <dbReference type="EMBL" id="KAK8960544.1"/>
    </source>
</evidence>
<accession>A0ABR2MAB9</accession>
<reference evidence="2 3" key="1">
    <citation type="journal article" date="2022" name="Nat. Plants">
        <title>Genomes of leafy and leafless Platanthera orchids illuminate the evolution of mycoheterotrophy.</title>
        <authorList>
            <person name="Li M.H."/>
            <person name="Liu K.W."/>
            <person name="Li Z."/>
            <person name="Lu H.C."/>
            <person name="Ye Q.L."/>
            <person name="Zhang D."/>
            <person name="Wang J.Y."/>
            <person name="Li Y.F."/>
            <person name="Zhong Z.M."/>
            <person name="Liu X."/>
            <person name="Yu X."/>
            <person name="Liu D.K."/>
            <person name="Tu X.D."/>
            <person name="Liu B."/>
            <person name="Hao Y."/>
            <person name="Liao X.Y."/>
            <person name="Jiang Y.T."/>
            <person name="Sun W.H."/>
            <person name="Chen J."/>
            <person name="Chen Y.Q."/>
            <person name="Ai Y."/>
            <person name="Zhai J.W."/>
            <person name="Wu S.S."/>
            <person name="Zhou Z."/>
            <person name="Hsiao Y.Y."/>
            <person name="Wu W.L."/>
            <person name="Chen Y.Y."/>
            <person name="Lin Y.F."/>
            <person name="Hsu J.L."/>
            <person name="Li C.Y."/>
            <person name="Wang Z.W."/>
            <person name="Zhao X."/>
            <person name="Zhong W.Y."/>
            <person name="Ma X.K."/>
            <person name="Ma L."/>
            <person name="Huang J."/>
            <person name="Chen G.Z."/>
            <person name="Huang M.Z."/>
            <person name="Huang L."/>
            <person name="Peng D.H."/>
            <person name="Luo Y.B."/>
            <person name="Zou S.Q."/>
            <person name="Chen S.P."/>
            <person name="Lan S."/>
            <person name="Tsai W.C."/>
            <person name="Van de Peer Y."/>
            <person name="Liu Z.J."/>
        </authorList>
    </citation>
    <scope>NUCLEOTIDE SEQUENCE [LARGE SCALE GENOMIC DNA]</scope>
    <source>
        <strain evidence="2">Lor288</strain>
    </source>
</reference>
<feature type="compositionally biased region" description="Basic and acidic residues" evidence="1">
    <location>
        <begin position="168"/>
        <end position="195"/>
    </location>
</feature>
<keyword evidence="3" id="KW-1185">Reference proteome</keyword>
<comment type="caution">
    <text evidence="2">The sequence shown here is derived from an EMBL/GenBank/DDBJ whole genome shotgun (WGS) entry which is preliminary data.</text>
</comment>
<feature type="region of interest" description="Disordered" evidence="1">
    <location>
        <begin position="89"/>
        <end position="195"/>
    </location>
</feature>
<proteinExistence type="predicted"/>
<dbReference type="EMBL" id="JBBWWR010000010">
    <property type="protein sequence ID" value="KAK8960544.1"/>
    <property type="molecule type" value="Genomic_DNA"/>
</dbReference>
<dbReference type="Proteomes" id="UP001412067">
    <property type="component" value="Unassembled WGS sequence"/>
</dbReference>
<organism evidence="2 3">
    <name type="scientific">Platanthera guangdongensis</name>
    <dbReference type="NCBI Taxonomy" id="2320717"/>
    <lineage>
        <taxon>Eukaryota</taxon>
        <taxon>Viridiplantae</taxon>
        <taxon>Streptophyta</taxon>
        <taxon>Embryophyta</taxon>
        <taxon>Tracheophyta</taxon>
        <taxon>Spermatophyta</taxon>
        <taxon>Magnoliopsida</taxon>
        <taxon>Liliopsida</taxon>
        <taxon>Asparagales</taxon>
        <taxon>Orchidaceae</taxon>
        <taxon>Orchidoideae</taxon>
        <taxon>Orchideae</taxon>
        <taxon>Orchidinae</taxon>
        <taxon>Platanthera</taxon>
    </lineage>
</organism>